<evidence type="ECO:0000259" key="7">
    <source>
        <dbReference type="Pfam" id="PF04357"/>
    </source>
</evidence>
<dbReference type="PANTHER" id="PTHR36985">
    <property type="entry name" value="TRANSLOCATION AND ASSEMBLY MODULE SUBUNIT TAMB"/>
    <property type="match status" value="1"/>
</dbReference>
<comment type="subcellular location">
    <subcellularLocation>
        <location evidence="1">Membrane</location>
        <topology evidence="1">Single-pass membrane protein</topology>
    </subcellularLocation>
</comment>
<gene>
    <name evidence="8" type="ORF">AMP9_3818</name>
</gene>
<evidence type="ECO:0000256" key="5">
    <source>
        <dbReference type="SAM" id="MobiDB-lite"/>
    </source>
</evidence>
<evidence type="ECO:0000256" key="6">
    <source>
        <dbReference type="SAM" id="Phobius"/>
    </source>
</evidence>
<dbReference type="PANTHER" id="PTHR36985:SF1">
    <property type="entry name" value="TRANSLOCATION AND ASSEMBLY MODULE SUBUNIT TAMB"/>
    <property type="match status" value="1"/>
</dbReference>
<dbReference type="EMBL" id="CAADHY010000015">
    <property type="protein sequence ID" value="VFR20848.1"/>
    <property type="molecule type" value="Genomic_DNA"/>
</dbReference>
<dbReference type="GO" id="GO:0004485">
    <property type="term" value="F:methylcrotonoyl-CoA carboxylase activity"/>
    <property type="evidence" value="ECO:0007669"/>
    <property type="project" value="UniProtKB-EC"/>
</dbReference>
<dbReference type="InterPro" id="IPR007452">
    <property type="entry name" value="TamB_C"/>
</dbReference>
<keyword evidence="8" id="KW-0436">Ligase</keyword>
<proteinExistence type="predicted"/>
<name>A0A484P4I8_9ZZZZ</name>
<feature type="compositionally biased region" description="Basic and acidic residues" evidence="5">
    <location>
        <begin position="236"/>
        <end position="250"/>
    </location>
</feature>
<reference evidence="8" key="1">
    <citation type="submission" date="2019-03" db="EMBL/GenBank/DDBJ databases">
        <authorList>
            <person name="Danneels B."/>
        </authorList>
    </citation>
    <scope>NUCLEOTIDE SEQUENCE</scope>
</reference>
<dbReference type="GO" id="GO:0005886">
    <property type="term" value="C:plasma membrane"/>
    <property type="evidence" value="ECO:0007669"/>
    <property type="project" value="InterPro"/>
</dbReference>
<feature type="transmembrane region" description="Helical" evidence="6">
    <location>
        <begin position="12"/>
        <end position="35"/>
    </location>
</feature>
<keyword evidence="2 6" id="KW-0812">Transmembrane</keyword>
<dbReference type="EC" id="6.4.1.4" evidence="8"/>
<protein>
    <submittedName>
        <fullName evidence="8">Methylcrotonyl-CoA carboxylase biotin-containing subunit</fullName>
        <ecNumber evidence="8">6.4.1.4</ecNumber>
    </submittedName>
</protein>
<evidence type="ECO:0000313" key="8">
    <source>
        <dbReference type="EMBL" id="VFR20848.1"/>
    </source>
</evidence>
<keyword evidence="4 6" id="KW-0472">Membrane</keyword>
<sequence length="1202" mass="126536">MKILARLFRHLLVWWLPALVMVLLCLIGLTAWVVGSSSGSALLLRAVASQLDGRVAGVQGSLWRGLQVAELEVSPPGAQVSLRSLNLAVDWRRLGDGVLRVQDLSVDALSVALPAPDPEAQAAADEPVSVPSLPVTIAIDRLAVGEFSLTQAGEPLPVGLRDLLATVAVGETAQLRIASLKVLHPMADVGLQGEVALAELAAPWPARVTLLAGIHSADPESPLCLKALQPGQAARPADKAKAAQAKDAKSPDTTTPAVPGCTVLLDAQAQGSLEGLDVSLKGEGAGVALRADASLAPQAAFPLRTADVDLRLADGSALAARLDWERQEAGPDTPLRDRIKGTASATSLDLGAFLAGLIPPALLTATLDFDVSLQDHSVPTDARLDLKVAEGSRWNRQALSGNLNARLGAQPGEPGQPIDVLALRVPELKTDLRLGPNRVRTDGSWGEPGSALTLDITAPQLAAFWPDLPGGATLQGKVGGTPGAHQLDLRAAYKPARVRAGRLGEAPANLDIVAAGGWEPGGQNAFQPGLAGWRGQVSSLRAEHAGFSLRLRQALAVAFLPAAQAPQWQWQAGAGALEIGLPGAASPVVLRHEGSRGGGARWQSAGAIENAVLTARLVRNLQDALGQVRKDEDAPRGGVKVNDPGAANRRLELEASWNLQFANALSGTARIAHTGGDMMLPGTPPVPAGLRELSVSLRATPTTGRASRLDAVLRVLTEKRGTIEGEGSAVLTVGADGALGLDRRQPLRGKLDAQVDDLSWVSLFTGDALDIGGSVRASLQGQGTLDGDWQARGTINGEKLRVVRIDDGVRLLDGTLAARLENERLIIDSLRFPASLRVIPTEWRTREWITENPDARNGELRASGEWNLLQSAGKVRVSLYRYPVIQRVDRHAMMTGDIDIVAALPKVSITGKLTADAGWASVEMLTSVPTVDDDVIVVREGQDVAASSALDMNMVVDVDLGPRFYLTGMGLDSGLVGALQVRMAAGRLSGEGAFRTRGGRFEIYGQRLHLRRGTITFQGVLENPLLDIEALRLGEQVEAGVRVAGTARRPRIDLVSYPDVGETEKLSWLILGRGPDQSGNDAALLLSVGAALLAGEGEPFYKKFGLDDVGIKSGAIGSSGSLLPDTTVAGRVTRSSGQELENQFLVASKNFSDGITVSIEQAMAGADTVARASYRLSRRLSVDLKGGAVNGLELVYRTFFQD</sequence>
<evidence type="ECO:0000256" key="3">
    <source>
        <dbReference type="ARBA" id="ARBA00022989"/>
    </source>
</evidence>
<evidence type="ECO:0000256" key="4">
    <source>
        <dbReference type="ARBA" id="ARBA00023136"/>
    </source>
</evidence>
<evidence type="ECO:0000256" key="2">
    <source>
        <dbReference type="ARBA" id="ARBA00022692"/>
    </source>
</evidence>
<keyword evidence="3 6" id="KW-1133">Transmembrane helix</keyword>
<dbReference type="GO" id="GO:0097347">
    <property type="term" value="C:TAM protein secretion complex"/>
    <property type="evidence" value="ECO:0007669"/>
    <property type="project" value="TreeGrafter"/>
</dbReference>
<dbReference type="Pfam" id="PF04357">
    <property type="entry name" value="TamB"/>
    <property type="match status" value="1"/>
</dbReference>
<dbReference type="GO" id="GO:0009306">
    <property type="term" value="P:protein secretion"/>
    <property type="evidence" value="ECO:0007669"/>
    <property type="project" value="InterPro"/>
</dbReference>
<feature type="domain" description="Translocation and assembly module TamB C-terminal" evidence="7">
    <location>
        <begin position="854"/>
        <end position="1196"/>
    </location>
</feature>
<dbReference type="AlphaFoldDB" id="A0A484P4I8"/>
<accession>A0A484P4I8</accession>
<feature type="region of interest" description="Disordered" evidence="5">
    <location>
        <begin position="235"/>
        <end position="257"/>
    </location>
</feature>
<organism evidence="8">
    <name type="scientific">plant metagenome</name>
    <dbReference type="NCBI Taxonomy" id="1297885"/>
    <lineage>
        <taxon>unclassified sequences</taxon>
        <taxon>metagenomes</taxon>
        <taxon>organismal metagenomes</taxon>
    </lineage>
</organism>
<evidence type="ECO:0000256" key="1">
    <source>
        <dbReference type="ARBA" id="ARBA00004167"/>
    </source>
</evidence>